<dbReference type="Pfam" id="PF03279">
    <property type="entry name" value="Lip_A_acyltrans"/>
    <property type="match status" value="1"/>
</dbReference>
<evidence type="ECO:0000256" key="4">
    <source>
        <dbReference type="ARBA" id="ARBA00022679"/>
    </source>
</evidence>
<reference evidence="8" key="1">
    <citation type="submission" date="2016-11" db="EMBL/GenBank/DDBJ databases">
        <title>Comparative genomic and phenotypic analysis of Granulibacter bethesdensis clinical isolates from patients with chronic granulomatous disease.</title>
        <authorList>
            <person name="Zarember K.A."/>
            <person name="Porcella S.F."/>
            <person name="Chu J."/>
            <person name="Ding L."/>
            <person name="Dahlstrom E."/>
            <person name="Barbian K."/>
            <person name="Martens C."/>
            <person name="Sykora L."/>
            <person name="Kramer S."/>
            <person name="Pettinato A.M."/>
            <person name="Hong H."/>
            <person name="Wald G."/>
            <person name="Berg L.J."/>
            <person name="Rogge L.S."/>
            <person name="Greenberg D.E."/>
            <person name="Falcone E.L."/>
            <person name="Neves J.F."/>
            <person name="Simoes M.J."/>
            <person name="Casal M."/>
            <person name="Rodriguez-Lopez F.C."/>
            <person name="Zelazny A."/>
            <person name="Gallin J.I."/>
            <person name="Holland S.M."/>
        </authorList>
    </citation>
    <scope>NUCLEOTIDE SEQUENCE [LARGE SCALE GENOMIC DNA]</scope>
    <source>
        <strain evidence="8">NIH9.1</strain>
    </source>
</reference>
<protein>
    <submittedName>
        <fullName evidence="7">Lipid A biosynthesis lauroyl acyltransferase</fullName>
        <ecNumber evidence="7">2.3.1.-</ecNumber>
    </submittedName>
</protein>
<evidence type="ECO:0000313" key="8">
    <source>
        <dbReference type="Proteomes" id="UP000182373"/>
    </source>
</evidence>
<gene>
    <name evidence="7" type="ORF">GbCGDNIH9_2243</name>
</gene>
<evidence type="ECO:0000256" key="6">
    <source>
        <dbReference type="ARBA" id="ARBA00023315"/>
    </source>
</evidence>
<dbReference type="PANTHER" id="PTHR30606">
    <property type="entry name" value="LIPID A BIOSYNTHESIS LAUROYL ACYLTRANSFERASE"/>
    <property type="match status" value="1"/>
</dbReference>
<evidence type="ECO:0000256" key="5">
    <source>
        <dbReference type="ARBA" id="ARBA00023136"/>
    </source>
</evidence>
<dbReference type="GO" id="GO:0016746">
    <property type="term" value="F:acyltransferase activity"/>
    <property type="evidence" value="ECO:0007669"/>
    <property type="project" value="UniProtKB-KW"/>
</dbReference>
<keyword evidence="3" id="KW-0997">Cell inner membrane</keyword>
<dbReference type="AlphaFoldDB" id="A0AAC9KFW5"/>
<accession>A0AAC9KFW5</accession>
<dbReference type="PANTHER" id="PTHR30606:SF9">
    <property type="entry name" value="LIPID A BIOSYNTHESIS LAUROYLTRANSFERASE"/>
    <property type="match status" value="1"/>
</dbReference>
<keyword evidence="4 7" id="KW-0808">Transferase</keyword>
<evidence type="ECO:0000256" key="1">
    <source>
        <dbReference type="ARBA" id="ARBA00004533"/>
    </source>
</evidence>
<dbReference type="InterPro" id="IPR004960">
    <property type="entry name" value="LipA_acyltrans"/>
</dbReference>
<evidence type="ECO:0000256" key="3">
    <source>
        <dbReference type="ARBA" id="ARBA00022519"/>
    </source>
</evidence>
<evidence type="ECO:0000256" key="2">
    <source>
        <dbReference type="ARBA" id="ARBA00022475"/>
    </source>
</evidence>
<organism evidence="7 8">
    <name type="scientific">Granulibacter bethesdensis</name>
    <dbReference type="NCBI Taxonomy" id="364410"/>
    <lineage>
        <taxon>Bacteria</taxon>
        <taxon>Pseudomonadati</taxon>
        <taxon>Pseudomonadota</taxon>
        <taxon>Alphaproteobacteria</taxon>
        <taxon>Acetobacterales</taxon>
        <taxon>Acetobacteraceae</taxon>
        <taxon>Granulibacter</taxon>
    </lineage>
</organism>
<name>A0AAC9KFW5_9PROT</name>
<evidence type="ECO:0000313" key="7">
    <source>
        <dbReference type="EMBL" id="APH55568.1"/>
    </source>
</evidence>
<keyword evidence="5" id="KW-0472">Membrane</keyword>
<dbReference type="EC" id="2.3.1.-" evidence="7"/>
<proteinExistence type="predicted"/>
<dbReference type="GO" id="GO:0005886">
    <property type="term" value="C:plasma membrane"/>
    <property type="evidence" value="ECO:0007669"/>
    <property type="project" value="UniProtKB-SubCell"/>
</dbReference>
<dbReference type="Proteomes" id="UP000182373">
    <property type="component" value="Chromosome"/>
</dbReference>
<dbReference type="GO" id="GO:0009247">
    <property type="term" value="P:glycolipid biosynthetic process"/>
    <property type="evidence" value="ECO:0007669"/>
    <property type="project" value="UniProtKB-ARBA"/>
</dbReference>
<sequence>MTAPLRLLFDSRTTLPPCWHELLPMKVWHAMQGQALRLVLALLKGLGAERASDLGGAVARRIGPYLPVSRVADRNLRLAMPELDAAARRRIIAGVWDNLGRTVAEYPHLPSLKRTQSGPGWEIEGEDILRAQAARGGACIFVSGHIGNWEVLPPAVATFGMFMSSIYRAPANPVVDEILLSLRRRAIGAEIPLFPKGAAGARQSVAHLRAGGCLGMLIDQKMNDGIESSLFGYPAMTAPAAAALALKFNCPVIPGYMRRIGPARFRLIVEPPLPLPETGQRVEDIATLTFAMNQVLEHWIRVVPEQWLWLHRRWPKPVMAALEDGITRAA</sequence>
<dbReference type="EMBL" id="CP018191">
    <property type="protein sequence ID" value="APH55568.1"/>
    <property type="molecule type" value="Genomic_DNA"/>
</dbReference>
<keyword evidence="6 7" id="KW-0012">Acyltransferase</keyword>
<keyword evidence="2" id="KW-1003">Cell membrane</keyword>
<dbReference type="CDD" id="cd07984">
    <property type="entry name" value="LPLAT_LABLAT-like"/>
    <property type="match status" value="1"/>
</dbReference>
<comment type="subcellular location">
    <subcellularLocation>
        <location evidence="1">Cell inner membrane</location>
    </subcellularLocation>
</comment>